<keyword evidence="3" id="KW-0645">Protease</keyword>
<dbReference type="eggNOG" id="KOG2597">
    <property type="taxonomic scope" value="Eukaryota"/>
</dbReference>
<dbReference type="InterPro" id="IPR000819">
    <property type="entry name" value="Peptidase_M17_C"/>
</dbReference>
<name>F2U307_SALR5</name>
<dbReference type="PRINTS" id="PR00481">
    <property type="entry name" value="LAMNOPPTDASE"/>
</dbReference>
<proteinExistence type="inferred from homology"/>
<gene>
    <name evidence="6" type="ORF">PTSG_02688</name>
</gene>
<organism evidence="7">
    <name type="scientific">Salpingoeca rosetta (strain ATCC 50818 / BSB-021)</name>
    <dbReference type="NCBI Taxonomy" id="946362"/>
    <lineage>
        <taxon>Eukaryota</taxon>
        <taxon>Choanoflagellata</taxon>
        <taxon>Craspedida</taxon>
        <taxon>Salpingoecidae</taxon>
        <taxon>Salpingoeca</taxon>
    </lineage>
</organism>
<dbReference type="GeneID" id="16076771"/>
<dbReference type="MEROPS" id="M17.011"/>
<dbReference type="GO" id="GO:0006508">
    <property type="term" value="P:proteolysis"/>
    <property type="evidence" value="ECO:0007669"/>
    <property type="project" value="UniProtKB-KW"/>
</dbReference>
<dbReference type="RefSeq" id="XP_004996184.1">
    <property type="nucleotide sequence ID" value="XM_004996127.1"/>
</dbReference>
<dbReference type="Pfam" id="PF00883">
    <property type="entry name" value="Peptidase_M17"/>
    <property type="match status" value="1"/>
</dbReference>
<keyword evidence="7" id="KW-1185">Reference proteome</keyword>
<dbReference type="OrthoDB" id="10041421at2759"/>
<evidence type="ECO:0000256" key="1">
    <source>
        <dbReference type="ARBA" id="ARBA00009528"/>
    </source>
</evidence>
<dbReference type="GO" id="GO:0030145">
    <property type="term" value="F:manganese ion binding"/>
    <property type="evidence" value="ECO:0007669"/>
    <property type="project" value="InterPro"/>
</dbReference>
<accession>F2U307</accession>
<dbReference type="InterPro" id="IPR011356">
    <property type="entry name" value="Leucine_aapep/pepB"/>
</dbReference>
<sequence>MDAKRAKMQLVPPPVAKVTPTNDLKDERADCVVFVSDFATPSGLDAVDKAVADADAIDKSATSQFAVVPSAGVAGGRMVLSNTGPVTRDYDDVRRYSDAAQKGVKRALAAGARKPLLVVHYTAKGALQDLFANHIAVAVTGALAQCYVPLEVREDKTAPTWSATTAEELFVYSLDANTAATVAAIEAARSVSRDLCGGDPERMAPPKFAAYVQELFAGSNVKVTVKEKDDFSDEYPLLEAVARCSRVVERHHPRVVNLEYTGEGPIEKTLFFVGKGITYDTGGADIKAGGIMAGMHRDKGGASSVAGFLYLVSLLKPKNIRVVGKLAVVRNSVGADAYVADEIIHSRAGVRVRVGNTDAEGRMVMADVLCEAKEEALHAPSPHIFTMATLTGHAVRAYGDGYFAAMDNGPARAANIASTIAQKGLEWGDPAEISTVRREDFSFVKKTYLTEDVLQANNAASTNTARGHQYPAAFLTIASGLDKHGINSDQPLPYTHLDIAGSTKMWPTPVSGSPIPALAATFLM</sequence>
<dbReference type="AlphaFoldDB" id="F2U307"/>
<evidence type="ECO:0000313" key="6">
    <source>
        <dbReference type="EMBL" id="EGD82001.1"/>
    </source>
</evidence>
<keyword evidence="2" id="KW-0031">Aminopeptidase</keyword>
<evidence type="ECO:0000256" key="3">
    <source>
        <dbReference type="ARBA" id="ARBA00022670"/>
    </source>
</evidence>
<comment type="similarity">
    <text evidence="1">Belongs to the peptidase M17 family.</text>
</comment>
<dbReference type="OMA" id="ISCFKAP"/>
<dbReference type="STRING" id="946362.F2U307"/>
<dbReference type="InParanoid" id="F2U307"/>
<dbReference type="EMBL" id="GL832960">
    <property type="protein sequence ID" value="EGD82001.1"/>
    <property type="molecule type" value="Genomic_DNA"/>
</dbReference>
<dbReference type="GO" id="GO:0005737">
    <property type="term" value="C:cytoplasm"/>
    <property type="evidence" value="ECO:0007669"/>
    <property type="project" value="InterPro"/>
</dbReference>
<dbReference type="PANTHER" id="PTHR11963:SF48">
    <property type="entry name" value="DIPEPTIDASE B, ISOFORM A"/>
    <property type="match status" value="1"/>
</dbReference>
<keyword evidence="4" id="KW-0378">Hydrolase</keyword>
<reference evidence="6" key="1">
    <citation type="submission" date="2009-08" db="EMBL/GenBank/DDBJ databases">
        <title>Annotation of Salpingoeca rosetta.</title>
        <authorList>
            <consortium name="The Broad Institute Genome Sequencing Platform"/>
            <person name="Russ C."/>
            <person name="Cuomo C."/>
            <person name="Burger G."/>
            <person name="Gray M.W."/>
            <person name="Holland P.W.H."/>
            <person name="King N."/>
            <person name="Lang F.B.F."/>
            <person name="Roger A.J."/>
            <person name="Ruiz-Trillo I."/>
            <person name="Young S.K."/>
            <person name="Zeng Q."/>
            <person name="Gargeya S."/>
            <person name="Alvarado L."/>
            <person name="Berlin A."/>
            <person name="Chapman S.B."/>
            <person name="Chen Z."/>
            <person name="Freedman E."/>
            <person name="Gellesch M."/>
            <person name="Goldberg J."/>
            <person name="Griggs A."/>
            <person name="Gujja S."/>
            <person name="Heilman E."/>
            <person name="Heiman D."/>
            <person name="Howarth C."/>
            <person name="Mehta T."/>
            <person name="Neiman D."/>
            <person name="Pearson M."/>
            <person name="Roberts A."/>
            <person name="Saif S."/>
            <person name="Shea T."/>
            <person name="Shenoy N."/>
            <person name="Sisk P."/>
            <person name="Stolte C."/>
            <person name="Sykes S."/>
            <person name="White J."/>
            <person name="Yandava C."/>
            <person name="Haas B."/>
            <person name="Nusbaum C."/>
            <person name="Birren B."/>
        </authorList>
    </citation>
    <scope>NUCLEOTIDE SEQUENCE [LARGE SCALE GENOMIC DNA]</scope>
    <source>
        <strain evidence="6">ATCC 50818</strain>
    </source>
</reference>
<dbReference type="Gene3D" id="3.40.630.10">
    <property type="entry name" value="Zn peptidases"/>
    <property type="match status" value="1"/>
</dbReference>
<dbReference type="Proteomes" id="UP000007799">
    <property type="component" value="Unassembled WGS sequence"/>
</dbReference>
<feature type="domain" description="Cytosol aminopeptidase" evidence="5">
    <location>
        <begin position="356"/>
        <end position="363"/>
    </location>
</feature>
<dbReference type="PROSITE" id="PS00631">
    <property type="entry name" value="CYTOSOL_AP"/>
    <property type="match status" value="1"/>
</dbReference>
<dbReference type="GO" id="GO:0070006">
    <property type="term" value="F:metalloaminopeptidase activity"/>
    <property type="evidence" value="ECO:0007669"/>
    <property type="project" value="InterPro"/>
</dbReference>
<dbReference type="KEGG" id="sre:PTSG_02688"/>
<evidence type="ECO:0000259" key="5">
    <source>
        <dbReference type="PROSITE" id="PS00631"/>
    </source>
</evidence>
<dbReference type="SUPFAM" id="SSF53187">
    <property type="entry name" value="Zn-dependent exopeptidases"/>
    <property type="match status" value="1"/>
</dbReference>
<protein>
    <recommendedName>
        <fullName evidence="5">Cytosol aminopeptidase domain-containing protein</fullName>
    </recommendedName>
</protein>
<evidence type="ECO:0000256" key="2">
    <source>
        <dbReference type="ARBA" id="ARBA00022438"/>
    </source>
</evidence>
<evidence type="ECO:0000313" key="7">
    <source>
        <dbReference type="Proteomes" id="UP000007799"/>
    </source>
</evidence>
<evidence type="ECO:0000256" key="4">
    <source>
        <dbReference type="ARBA" id="ARBA00022801"/>
    </source>
</evidence>
<dbReference type="PANTHER" id="PTHR11963">
    <property type="entry name" value="LEUCINE AMINOPEPTIDASE-RELATED"/>
    <property type="match status" value="1"/>
</dbReference>